<dbReference type="Proteomes" id="UP000789901">
    <property type="component" value="Unassembled WGS sequence"/>
</dbReference>
<accession>A0ABN7VTT8</accession>
<organism evidence="1 2">
    <name type="scientific">Gigaspora margarita</name>
    <dbReference type="NCBI Taxonomy" id="4874"/>
    <lineage>
        <taxon>Eukaryota</taxon>
        <taxon>Fungi</taxon>
        <taxon>Fungi incertae sedis</taxon>
        <taxon>Mucoromycota</taxon>
        <taxon>Glomeromycotina</taxon>
        <taxon>Glomeromycetes</taxon>
        <taxon>Diversisporales</taxon>
        <taxon>Gigasporaceae</taxon>
        <taxon>Gigaspora</taxon>
    </lineage>
</organism>
<reference evidence="1 2" key="1">
    <citation type="submission" date="2021-06" db="EMBL/GenBank/DDBJ databases">
        <authorList>
            <person name="Kallberg Y."/>
            <person name="Tangrot J."/>
            <person name="Rosling A."/>
        </authorList>
    </citation>
    <scope>NUCLEOTIDE SEQUENCE [LARGE SCALE GENOMIC DNA]</scope>
    <source>
        <strain evidence="1 2">120-4 pot B 10/14</strain>
    </source>
</reference>
<comment type="caution">
    <text evidence="1">The sequence shown here is derived from an EMBL/GenBank/DDBJ whole genome shotgun (WGS) entry which is preliminary data.</text>
</comment>
<evidence type="ECO:0000313" key="1">
    <source>
        <dbReference type="EMBL" id="CAG8798455.1"/>
    </source>
</evidence>
<name>A0ABN7VTT8_GIGMA</name>
<gene>
    <name evidence="1" type="ORF">GMARGA_LOCUS22602</name>
</gene>
<feature type="non-terminal residue" evidence="1">
    <location>
        <position position="1"/>
    </location>
</feature>
<dbReference type="EMBL" id="CAJVQB010021973">
    <property type="protein sequence ID" value="CAG8798455.1"/>
    <property type="molecule type" value="Genomic_DNA"/>
</dbReference>
<keyword evidence="2" id="KW-1185">Reference proteome</keyword>
<protein>
    <submittedName>
        <fullName evidence="1">39428_t:CDS:1</fullName>
    </submittedName>
</protein>
<sequence>NLLNLTEEELANRKPFEDIFQQITSGTLYFQYISTLIHNPLSELPYFGINLFTLNLTFNSSLPISKPTAKPLELYENPWEDLINEKNPATYLTGVMTAEIEKDSITPNMSENLTNNEIIKANKTLMNNWDIFVKNISKKGQTMKLEQTNIVYHQIDTRRTKPIKQRAYQVAPDEQTFLESEIRAMEQRRKDVNMMDIEEEDLSTEQEAFKAAMPKHTIIPKKTIKSQLPLIAKYNLESYQNFQCTSDRFTFDNIPKYNWSYVKFLSTKFGAREKRKNKYIHNWYMNLEEKAAEFNDWYHDTDDWPIEETIPASKGWPELVTESETNMWNLSNPYTWETSMNEPELLPATVL</sequence>
<proteinExistence type="predicted"/>
<feature type="non-terminal residue" evidence="1">
    <location>
        <position position="351"/>
    </location>
</feature>
<evidence type="ECO:0000313" key="2">
    <source>
        <dbReference type="Proteomes" id="UP000789901"/>
    </source>
</evidence>